<dbReference type="RefSeq" id="WP_053961957.1">
    <property type="nucleotide sequence ID" value="NZ_CAJPTR010000030.1"/>
</dbReference>
<feature type="domain" description="Low molecular weight antigen MTB12-like C-terminal" evidence="4">
    <location>
        <begin position="40"/>
        <end position="142"/>
    </location>
</feature>
<evidence type="ECO:0000259" key="4">
    <source>
        <dbReference type="Pfam" id="PF26580"/>
    </source>
</evidence>
<gene>
    <name evidence="5" type="ORF">AL705_04275</name>
    <name evidence="6" type="ORF">LC603019_00802</name>
</gene>
<dbReference type="STRING" id="1528099.AL705_04275"/>
<protein>
    <recommendedName>
        <fullName evidence="4">Low molecular weight antigen MTB12-like C-terminal domain-containing protein</fullName>
    </recommendedName>
</protein>
<evidence type="ECO:0000256" key="1">
    <source>
        <dbReference type="ARBA" id="ARBA00022729"/>
    </source>
</evidence>
<reference evidence="5 7" key="1">
    <citation type="journal article" date="2015" name="Genome Announc.">
        <title>Complete Genome Sequences for Two Strains of a Novel Fastidious, Partially Acid-Fast, Gram-Positive Corynebacterineae Bacterium, Derived from Human Clinical Samples.</title>
        <authorList>
            <person name="Nicholson A.C."/>
            <person name="Bell M."/>
            <person name="Humrighouse B.W."/>
            <person name="McQuiston J.R."/>
        </authorList>
    </citation>
    <scope>NUCLEOTIDE SEQUENCE [LARGE SCALE GENOMIC DNA]</scope>
    <source>
        <strain evidence="5 7">X1698</strain>
    </source>
</reference>
<evidence type="ECO:0000313" key="5">
    <source>
        <dbReference type="EMBL" id="ALE18983.1"/>
    </source>
</evidence>
<evidence type="ECO:0000256" key="3">
    <source>
        <dbReference type="SAM" id="SignalP"/>
    </source>
</evidence>
<dbReference type="EMBL" id="CP012390">
    <property type="protein sequence ID" value="ALE18983.1"/>
    <property type="molecule type" value="Genomic_DNA"/>
</dbReference>
<dbReference type="GeneID" id="84894777"/>
<keyword evidence="1 3" id="KW-0732">Signal</keyword>
<evidence type="ECO:0000256" key="2">
    <source>
        <dbReference type="ARBA" id="ARBA00093774"/>
    </source>
</evidence>
<accession>A0A0M4MC40</accession>
<dbReference type="Pfam" id="PF26580">
    <property type="entry name" value="Mtb12_C"/>
    <property type="match status" value="1"/>
</dbReference>
<evidence type="ECO:0000313" key="8">
    <source>
        <dbReference type="Proteomes" id="UP000324288"/>
    </source>
</evidence>
<proteinExistence type="inferred from homology"/>
<keyword evidence="8" id="KW-1185">Reference proteome</keyword>
<evidence type="ECO:0000313" key="6">
    <source>
        <dbReference type="EMBL" id="VHO00509.1"/>
    </source>
</evidence>
<reference evidence="5" key="2">
    <citation type="journal article" date="2016" name="Int. J. Syst. Evol. Microbiol.">
        <title>Lawsonella clevelandensis gen. nov., sp. nov., a new member of the suborder Corynebacterineae isolated from human abscesses.</title>
        <authorList>
            <person name="Bell M.E."/>
            <person name="Bernard K.A."/>
            <person name="Harrington S.M."/>
            <person name="Patel N.B."/>
            <person name="Tucker T.A."/>
            <person name="Metcalfe M.G."/>
            <person name="McQuiston J.R."/>
        </authorList>
    </citation>
    <scope>NUCLEOTIDE SEQUENCE</scope>
    <source>
        <strain evidence="5">X1698</strain>
    </source>
</reference>
<sequence>MSLITRSRAATAAVAAATVLSLAVAPAASAAPFMVKGNNPSLADWTAQMKYLLNPKTPDSALAINLESGKDGVPAAKFFRAMGNRNANWKWEFQGPTKTTGNISTAMFHQGAPGYPTVTKPAKWKKINGNWRISNETLCHYIGAYNIGKNTMFCN</sequence>
<feature type="signal peptide" evidence="3">
    <location>
        <begin position="1"/>
        <end position="30"/>
    </location>
</feature>
<evidence type="ECO:0000313" key="7">
    <source>
        <dbReference type="Proteomes" id="UP000068137"/>
    </source>
</evidence>
<dbReference type="InterPro" id="IPR058644">
    <property type="entry name" value="Mtb12-like_C"/>
</dbReference>
<dbReference type="KEGG" id="cbq:AL705_04275"/>
<dbReference type="AlphaFoldDB" id="A0A0M4MC40"/>
<reference evidence="6 8" key="3">
    <citation type="submission" date="2019-04" db="EMBL/GenBank/DDBJ databases">
        <authorList>
            <person name="Seth-Smith MB H."/>
            <person name="Seth-Smith H."/>
        </authorList>
    </citation>
    <scope>NUCLEOTIDE SEQUENCE [LARGE SCALE GENOMIC DNA]</scope>
    <source>
        <strain evidence="6">USB-603019</strain>
    </source>
</reference>
<dbReference type="EMBL" id="LR584267">
    <property type="protein sequence ID" value="VHO00509.1"/>
    <property type="molecule type" value="Genomic_DNA"/>
</dbReference>
<dbReference type="Proteomes" id="UP000068137">
    <property type="component" value="Chromosome"/>
</dbReference>
<feature type="chain" id="PRO_5044544839" description="Low molecular weight antigen MTB12-like C-terminal domain-containing protein" evidence="3">
    <location>
        <begin position="31"/>
        <end position="155"/>
    </location>
</feature>
<name>A0A0M4MC40_9ACTN</name>
<organism evidence="5 7">
    <name type="scientific">Lawsonella clevelandensis</name>
    <dbReference type="NCBI Taxonomy" id="1528099"/>
    <lineage>
        <taxon>Bacteria</taxon>
        <taxon>Bacillati</taxon>
        <taxon>Actinomycetota</taxon>
        <taxon>Actinomycetes</taxon>
        <taxon>Mycobacteriales</taxon>
        <taxon>Lawsonellaceae</taxon>
        <taxon>Lawsonella</taxon>
    </lineage>
</organism>
<comment type="similarity">
    <text evidence="2">Belongs to the MTB12 family.</text>
</comment>
<dbReference type="OrthoDB" id="4375957at2"/>
<dbReference type="Proteomes" id="UP000324288">
    <property type="component" value="Chromosome"/>
</dbReference>